<dbReference type="InterPro" id="IPR010627">
    <property type="entry name" value="Prepilin_pept_A24_N"/>
</dbReference>
<dbReference type="Gene3D" id="1.20.120.1220">
    <property type="match status" value="1"/>
</dbReference>
<feature type="domain" description="Prepilin type IV endopeptidase peptidase" evidence="8">
    <location>
        <begin position="124"/>
        <end position="239"/>
    </location>
</feature>
<feature type="transmembrane region" description="Helical" evidence="7">
    <location>
        <begin position="171"/>
        <end position="195"/>
    </location>
</feature>
<name>A0A1F6W778_9BACT</name>
<comment type="similarity">
    <text evidence="2">Belongs to the peptidase A24 family.</text>
</comment>
<dbReference type="GO" id="GO:0005886">
    <property type="term" value="C:plasma membrane"/>
    <property type="evidence" value="ECO:0007669"/>
    <property type="project" value="UniProtKB-SubCell"/>
</dbReference>
<reference evidence="10 11" key="1">
    <citation type="journal article" date="2016" name="Nat. Commun.">
        <title>Thousands of microbial genomes shed light on interconnected biogeochemical processes in an aquifer system.</title>
        <authorList>
            <person name="Anantharaman K."/>
            <person name="Brown C.T."/>
            <person name="Hug L.A."/>
            <person name="Sharon I."/>
            <person name="Castelle C.J."/>
            <person name="Probst A.J."/>
            <person name="Thomas B.C."/>
            <person name="Singh A."/>
            <person name="Wilkins M.J."/>
            <person name="Karaoz U."/>
            <person name="Brodie E.L."/>
            <person name="Williams K.H."/>
            <person name="Hubbard S.S."/>
            <person name="Banfield J.F."/>
        </authorList>
    </citation>
    <scope>NUCLEOTIDE SEQUENCE [LARGE SCALE GENOMIC DNA]</scope>
</reference>
<dbReference type="Proteomes" id="UP000178374">
    <property type="component" value="Unassembled WGS sequence"/>
</dbReference>
<dbReference type="GO" id="GO:0004190">
    <property type="term" value="F:aspartic-type endopeptidase activity"/>
    <property type="evidence" value="ECO:0007669"/>
    <property type="project" value="InterPro"/>
</dbReference>
<evidence type="ECO:0000259" key="9">
    <source>
        <dbReference type="Pfam" id="PF06750"/>
    </source>
</evidence>
<comment type="subcellular location">
    <subcellularLocation>
        <location evidence="1">Cell membrane</location>
        <topology evidence="1">Multi-pass membrane protein</topology>
    </subcellularLocation>
</comment>
<evidence type="ECO:0000256" key="6">
    <source>
        <dbReference type="ARBA" id="ARBA00023136"/>
    </source>
</evidence>
<keyword evidence="5 7" id="KW-1133">Transmembrane helix</keyword>
<dbReference type="PANTHER" id="PTHR30487">
    <property type="entry name" value="TYPE 4 PREPILIN-LIKE PROTEINS LEADER PEPTIDE-PROCESSING ENZYME"/>
    <property type="match status" value="1"/>
</dbReference>
<accession>A0A1F6W778</accession>
<feature type="transmembrane region" description="Helical" evidence="7">
    <location>
        <begin position="144"/>
        <end position="165"/>
    </location>
</feature>
<protein>
    <recommendedName>
        <fullName evidence="12">Peptidase A24A N-terminal domain-containing protein</fullName>
    </recommendedName>
</protein>
<evidence type="ECO:0000256" key="1">
    <source>
        <dbReference type="ARBA" id="ARBA00004651"/>
    </source>
</evidence>
<dbReference type="GO" id="GO:0006465">
    <property type="term" value="P:signal peptide processing"/>
    <property type="evidence" value="ECO:0007669"/>
    <property type="project" value="TreeGrafter"/>
</dbReference>
<evidence type="ECO:0000259" key="8">
    <source>
        <dbReference type="Pfam" id="PF01478"/>
    </source>
</evidence>
<keyword evidence="3" id="KW-1003">Cell membrane</keyword>
<evidence type="ECO:0000313" key="10">
    <source>
        <dbReference type="EMBL" id="OGI77778.1"/>
    </source>
</evidence>
<dbReference type="InterPro" id="IPR050882">
    <property type="entry name" value="Prepilin_peptidase/N-MTase"/>
</dbReference>
<organism evidence="10 11">
    <name type="scientific">Candidatus Nomurabacteria bacterium RIFCSPHIGHO2_02_FULL_37_13</name>
    <dbReference type="NCBI Taxonomy" id="1801750"/>
    <lineage>
        <taxon>Bacteria</taxon>
        <taxon>Candidatus Nomuraibacteriota</taxon>
    </lineage>
</organism>
<proteinExistence type="inferred from homology"/>
<dbReference type="STRING" id="1801750.A3B85_03390"/>
<comment type="caution">
    <text evidence="10">The sequence shown here is derived from an EMBL/GenBank/DDBJ whole genome shotgun (WGS) entry which is preliminary data.</text>
</comment>
<feature type="transmembrane region" description="Helical" evidence="7">
    <location>
        <begin position="6"/>
        <end position="27"/>
    </location>
</feature>
<sequence length="277" mass="30901">MESLVVFIFFIFGLIIGSFLNVVIYRYNTQKSFGGRSACMSCQNKLYWYELMPLISFLGLKGRCRSCKTKISIQYPLVELATGLIFALLFLKLSAQDGSAYGGQNIYNFFNLAFIATYAYYSTMFSLLIIIAAYDLRHKIIPDALSLVFGILAFLGLFFFISYSLPAQTGFYLHLPSIFEFLSGGLIALPFALFWLISRGTWMGLGDAKLAVGLGWLLGLSRALSGLVVAFWSGAIIGLFLIIFSKKYGMKSEIPFAPFLVLGALLAFLFELHLFAF</sequence>
<feature type="domain" description="Prepilin peptidase A24 N-terminal" evidence="9">
    <location>
        <begin position="11"/>
        <end position="92"/>
    </location>
</feature>
<evidence type="ECO:0008006" key="12">
    <source>
        <dbReference type="Google" id="ProtNLM"/>
    </source>
</evidence>
<dbReference type="PANTHER" id="PTHR30487:SF0">
    <property type="entry name" value="PREPILIN LEADER PEPTIDASE_N-METHYLTRANSFERASE-RELATED"/>
    <property type="match status" value="1"/>
</dbReference>
<dbReference type="InterPro" id="IPR000045">
    <property type="entry name" value="Prepilin_IV_endopep_pep"/>
</dbReference>
<dbReference type="AlphaFoldDB" id="A0A1F6W778"/>
<feature type="transmembrane region" description="Helical" evidence="7">
    <location>
        <begin position="106"/>
        <end position="132"/>
    </location>
</feature>
<evidence type="ECO:0000256" key="2">
    <source>
        <dbReference type="ARBA" id="ARBA00005801"/>
    </source>
</evidence>
<feature type="transmembrane region" description="Helical" evidence="7">
    <location>
        <begin position="256"/>
        <end position="276"/>
    </location>
</feature>
<evidence type="ECO:0000256" key="4">
    <source>
        <dbReference type="ARBA" id="ARBA00022692"/>
    </source>
</evidence>
<keyword evidence="6 7" id="KW-0472">Membrane</keyword>
<feature type="transmembrane region" description="Helical" evidence="7">
    <location>
        <begin position="75"/>
        <end position="94"/>
    </location>
</feature>
<dbReference type="Pfam" id="PF01478">
    <property type="entry name" value="Peptidase_A24"/>
    <property type="match status" value="1"/>
</dbReference>
<feature type="transmembrane region" description="Helical" evidence="7">
    <location>
        <begin position="224"/>
        <end position="244"/>
    </location>
</feature>
<gene>
    <name evidence="10" type="ORF">A3B85_03390</name>
</gene>
<evidence type="ECO:0000256" key="5">
    <source>
        <dbReference type="ARBA" id="ARBA00022989"/>
    </source>
</evidence>
<evidence type="ECO:0000256" key="7">
    <source>
        <dbReference type="SAM" id="Phobius"/>
    </source>
</evidence>
<evidence type="ECO:0000256" key="3">
    <source>
        <dbReference type="ARBA" id="ARBA00022475"/>
    </source>
</evidence>
<dbReference type="EMBL" id="MFUA01000002">
    <property type="protein sequence ID" value="OGI77778.1"/>
    <property type="molecule type" value="Genomic_DNA"/>
</dbReference>
<dbReference type="Pfam" id="PF06750">
    <property type="entry name" value="A24_N_bact"/>
    <property type="match status" value="1"/>
</dbReference>
<keyword evidence="4 7" id="KW-0812">Transmembrane</keyword>
<evidence type="ECO:0000313" key="11">
    <source>
        <dbReference type="Proteomes" id="UP000178374"/>
    </source>
</evidence>